<proteinExistence type="predicted"/>
<reference evidence="2 3" key="1">
    <citation type="journal article" date="2015" name="Nat. Commun.">
        <title>Genomic and transcriptomic evidence for scavenging of diverse organic compounds by widespread deep-sea archaea.</title>
        <authorList>
            <person name="Li M."/>
            <person name="Baker B.J."/>
            <person name="Anantharaman K."/>
            <person name="Jain S."/>
            <person name="Breier J.A."/>
            <person name="Dick G.J."/>
        </authorList>
    </citation>
    <scope>NUCLEOTIDE SEQUENCE [LARGE SCALE GENOMIC DNA]</scope>
    <source>
        <strain evidence="2">Cayman_51_deep</strain>
    </source>
</reference>
<dbReference type="Pfam" id="PF00266">
    <property type="entry name" value="Aminotran_5"/>
    <property type="match status" value="1"/>
</dbReference>
<dbReference type="EMBL" id="PSPG01000010">
    <property type="protein sequence ID" value="PXF21281.1"/>
    <property type="molecule type" value="Genomic_DNA"/>
</dbReference>
<dbReference type="InterPro" id="IPR015421">
    <property type="entry name" value="PyrdxlP-dep_Trfase_major"/>
</dbReference>
<organism evidence="2 3">
    <name type="scientific">Candidatus Thalassarchaeum betae</name>
    <dbReference type="NCBI Taxonomy" id="2599289"/>
    <lineage>
        <taxon>Archaea</taxon>
        <taxon>Methanobacteriati</taxon>
        <taxon>Thermoplasmatota</taxon>
        <taxon>Candidatus Poseidoniia</taxon>
        <taxon>Candidatus Poseidoniales</taxon>
        <taxon>Candidatus Thalassarchaeaceae</taxon>
        <taxon>Candidatus Thalassarchaeum</taxon>
    </lineage>
</organism>
<evidence type="ECO:0000313" key="3">
    <source>
        <dbReference type="Proteomes" id="UP000248161"/>
    </source>
</evidence>
<protein>
    <submittedName>
        <fullName evidence="2">Cysteine desulfurase-like protein</fullName>
    </submittedName>
</protein>
<feature type="domain" description="Aminotransferase class V" evidence="1">
    <location>
        <begin position="26"/>
        <end position="406"/>
    </location>
</feature>
<dbReference type="PANTHER" id="PTHR43586:SF21">
    <property type="entry name" value="PYRIDOXAL PHOSPHATE (PLP)-DEPENDENT ASPARTATE AMINOTRANSFERASE SUPERFAMILY"/>
    <property type="match status" value="1"/>
</dbReference>
<dbReference type="InterPro" id="IPR011340">
    <property type="entry name" value="Cys_dSase-rel"/>
</dbReference>
<sequence>MAAFPIDEVRSRFPGLQRMVDGRQAIFFDGPGGSQAPDSVGDAVRHYLMHQNANVGMSFATSVETDRLIDDALRACADFVGCDDHREIVFGHNMTSLTIQLAGALSRTWGPGDEVVVTRLDHDANVRPWMLAAEWSGATLRRVDINPDDCTHDQASLKDSINENTVLVAIGAASNLSGTINDVSVIAEKVHAVGAEVFVDAVHFAPHCLIDVGAMGCDYLACSSYKFFGTHQGVLWGRANRLAELPVAKLRVASEEIPFRWMTGTQNHEAMAGTIAAIEHIAWIGRSVAGAGLGRRDALRCAFDAIEEYERTLCWRIIDGLRAIDGIMIWGITDSGRNAERAPTVSFTHDSMSPRQIADELAGRGIFVWAGNFYALELTEALDLEPDGVLRVGVLHYNTMDEVESFLHELADILSC</sequence>
<gene>
    <name evidence="2" type="ORF">CXX69_04990</name>
</gene>
<dbReference type="PANTHER" id="PTHR43586">
    <property type="entry name" value="CYSTEINE DESULFURASE"/>
    <property type="match status" value="1"/>
</dbReference>
<dbReference type="Gene3D" id="3.40.640.10">
    <property type="entry name" value="Type I PLP-dependent aspartate aminotransferase-like (Major domain)"/>
    <property type="match status" value="1"/>
</dbReference>
<dbReference type="Gene3D" id="3.90.1150.10">
    <property type="entry name" value="Aspartate Aminotransferase, domain 1"/>
    <property type="match status" value="1"/>
</dbReference>
<evidence type="ECO:0000259" key="1">
    <source>
        <dbReference type="Pfam" id="PF00266"/>
    </source>
</evidence>
<dbReference type="Proteomes" id="UP000248161">
    <property type="component" value="Unassembled WGS sequence"/>
</dbReference>
<dbReference type="NCBIfam" id="TIGR01976">
    <property type="entry name" value="am_tr_V_VC1184"/>
    <property type="match status" value="1"/>
</dbReference>
<dbReference type="SUPFAM" id="SSF53383">
    <property type="entry name" value="PLP-dependent transferases"/>
    <property type="match status" value="1"/>
</dbReference>
<dbReference type="InterPro" id="IPR000192">
    <property type="entry name" value="Aminotrans_V_dom"/>
</dbReference>
<accession>A0A2V3HU48</accession>
<dbReference type="InterPro" id="IPR015424">
    <property type="entry name" value="PyrdxlP-dep_Trfase"/>
</dbReference>
<dbReference type="InterPro" id="IPR015422">
    <property type="entry name" value="PyrdxlP-dep_Trfase_small"/>
</dbReference>
<dbReference type="AlphaFoldDB" id="A0A2V3HU48"/>
<name>A0A2V3HU48_9ARCH</name>
<evidence type="ECO:0000313" key="2">
    <source>
        <dbReference type="EMBL" id="PXF21281.1"/>
    </source>
</evidence>
<comment type="caution">
    <text evidence="2">The sequence shown here is derived from an EMBL/GenBank/DDBJ whole genome shotgun (WGS) entry which is preliminary data.</text>
</comment>